<protein>
    <recommendedName>
        <fullName evidence="2">Zn(2)-C6 fungal-type domain-containing protein</fullName>
    </recommendedName>
</protein>
<dbReference type="KEGG" id="psco:LY89DRAFT_36969"/>
<evidence type="ECO:0000259" key="2">
    <source>
        <dbReference type="PROSITE" id="PS50048"/>
    </source>
</evidence>
<sequence length="286" mass="31630">MVGIPKSKGCQLCRSRSVKCDETRPSCLQCTKGGRECPGYSRETKFVDEALRLRWKVSQPSSGKPTCIKTRGTLKPPSFKSGSLELAQTVSCCISELFPLHHMTLQLSILGSWLWYVPKRLGNNMVLDSAARALSLAHFARLSMQEAATINSLESYSQALTSLSKALNRPDTRYSSEIVAATMLLGLFESFVGMENTSWIKHAGGTGALLQVRGAHLHESEFDYYMFLACRGPIISGALMSGTSCYLDSPEWMALSAYNSKLFPSKRKSFQQYGLDPRPNENVFVS</sequence>
<dbReference type="OrthoDB" id="4314040at2759"/>
<organism evidence="3 4">
    <name type="scientific">Mollisia scopiformis</name>
    <name type="common">Conifer needle endophyte fungus</name>
    <name type="synonym">Phialocephala scopiformis</name>
    <dbReference type="NCBI Taxonomy" id="149040"/>
    <lineage>
        <taxon>Eukaryota</taxon>
        <taxon>Fungi</taxon>
        <taxon>Dikarya</taxon>
        <taxon>Ascomycota</taxon>
        <taxon>Pezizomycotina</taxon>
        <taxon>Leotiomycetes</taxon>
        <taxon>Helotiales</taxon>
        <taxon>Mollisiaceae</taxon>
        <taxon>Mollisia</taxon>
    </lineage>
</organism>
<dbReference type="InterPro" id="IPR001138">
    <property type="entry name" value="Zn2Cys6_DnaBD"/>
</dbReference>
<dbReference type="PANTHER" id="PTHR38111">
    <property type="entry name" value="ZN(2)-C6 FUNGAL-TYPE DOMAIN-CONTAINING PROTEIN-RELATED"/>
    <property type="match status" value="1"/>
</dbReference>
<dbReference type="SUPFAM" id="SSF57701">
    <property type="entry name" value="Zn2/Cys6 DNA-binding domain"/>
    <property type="match status" value="1"/>
</dbReference>
<dbReference type="AlphaFoldDB" id="A0A194XD22"/>
<evidence type="ECO:0000313" key="4">
    <source>
        <dbReference type="Proteomes" id="UP000070700"/>
    </source>
</evidence>
<dbReference type="GO" id="GO:0000981">
    <property type="term" value="F:DNA-binding transcription factor activity, RNA polymerase II-specific"/>
    <property type="evidence" value="ECO:0007669"/>
    <property type="project" value="InterPro"/>
</dbReference>
<dbReference type="SMART" id="SM00066">
    <property type="entry name" value="GAL4"/>
    <property type="match status" value="1"/>
</dbReference>
<dbReference type="RefSeq" id="XP_018072430.1">
    <property type="nucleotide sequence ID" value="XM_018207052.1"/>
</dbReference>
<dbReference type="PANTHER" id="PTHR38111:SF6">
    <property type="entry name" value="FINGER DOMAIN PROTEIN, PUTATIVE (AFU_ORTHOLOGUE AFUA_8G01940)-RELATED"/>
    <property type="match status" value="1"/>
</dbReference>
<dbReference type="CDD" id="cd00067">
    <property type="entry name" value="GAL4"/>
    <property type="match status" value="1"/>
</dbReference>
<accession>A0A194XD22</accession>
<reference evidence="3 4" key="1">
    <citation type="submission" date="2015-10" db="EMBL/GenBank/DDBJ databases">
        <title>Full genome of DAOMC 229536 Phialocephala scopiformis, a fungal endophyte of spruce producing the potent anti-insectan compound rugulosin.</title>
        <authorList>
            <consortium name="DOE Joint Genome Institute"/>
            <person name="Walker A.K."/>
            <person name="Frasz S.L."/>
            <person name="Seifert K.A."/>
            <person name="Miller J.D."/>
            <person name="Mondo S.J."/>
            <person name="Labutti K."/>
            <person name="Lipzen A."/>
            <person name="Dockter R."/>
            <person name="Kennedy M."/>
            <person name="Grigoriev I.V."/>
            <person name="Spatafora J.W."/>
        </authorList>
    </citation>
    <scope>NUCLEOTIDE SEQUENCE [LARGE SCALE GENOMIC DNA]</scope>
    <source>
        <strain evidence="3 4">CBS 120377</strain>
    </source>
</reference>
<dbReference type="PROSITE" id="PS50048">
    <property type="entry name" value="ZN2_CY6_FUNGAL_2"/>
    <property type="match status" value="1"/>
</dbReference>
<dbReference type="InterPro" id="IPR053178">
    <property type="entry name" value="Osmoadaptation_assoc"/>
</dbReference>
<dbReference type="GO" id="GO:0008270">
    <property type="term" value="F:zinc ion binding"/>
    <property type="evidence" value="ECO:0007669"/>
    <property type="project" value="InterPro"/>
</dbReference>
<keyword evidence="1" id="KW-0539">Nucleus</keyword>
<dbReference type="Pfam" id="PF11951">
    <property type="entry name" value="Fungal_trans_2"/>
    <property type="match status" value="1"/>
</dbReference>
<dbReference type="Proteomes" id="UP000070700">
    <property type="component" value="Unassembled WGS sequence"/>
</dbReference>
<feature type="domain" description="Zn(2)-C6 fungal-type" evidence="2">
    <location>
        <begin position="9"/>
        <end position="37"/>
    </location>
</feature>
<dbReference type="InParanoid" id="A0A194XD22"/>
<dbReference type="GeneID" id="28816778"/>
<name>A0A194XD22_MOLSC</name>
<dbReference type="EMBL" id="KQ947413">
    <property type="protein sequence ID" value="KUJ18075.1"/>
    <property type="molecule type" value="Genomic_DNA"/>
</dbReference>
<evidence type="ECO:0000313" key="3">
    <source>
        <dbReference type="EMBL" id="KUJ18075.1"/>
    </source>
</evidence>
<dbReference type="InterPro" id="IPR036864">
    <property type="entry name" value="Zn2-C6_fun-type_DNA-bd_sf"/>
</dbReference>
<dbReference type="InterPro" id="IPR021858">
    <property type="entry name" value="Fun_TF"/>
</dbReference>
<keyword evidence="4" id="KW-1185">Reference proteome</keyword>
<proteinExistence type="predicted"/>
<dbReference type="STRING" id="149040.A0A194XD22"/>
<gene>
    <name evidence="3" type="ORF">LY89DRAFT_36969</name>
</gene>
<dbReference type="Pfam" id="PF00172">
    <property type="entry name" value="Zn_clus"/>
    <property type="match status" value="1"/>
</dbReference>
<dbReference type="Gene3D" id="4.10.240.10">
    <property type="entry name" value="Zn(2)-C6 fungal-type DNA-binding domain"/>
    <property type="match status" value="1"/>
</dbReference>
<evidence type="ECO:0000256" key="1">
    <source>
        <dbReference type="ARBA" id="ARBA00023242"/>
    </source>
</evidence>